<dbReference type="GeneID" id="84802270"/>
<dbReference type="InterPro" id="IPR039421">
    <property type="entry name" value="Type_1_exporter"/>
</dbReference>
<dbReference type="PROSITE" id="PS50893">
    <property type="entry name" value="ABC_TRANSPORTER_2"/>
    <property type="match status" value="1"/>
</dbReference>
<dbReference type="InterPro" id="IPR036640">
    <property type="entry name" value="ABC1_TM_sf"/>
</dbReference>
<feature type="transmembrane region" description="Helical" evidence="7">
    <location>
        <begin position="130"/>
        <end position="149"/>
    </location>
</feature>
<dbReference type="PROSITE" id="PS50929">
    <property type="entry name" value="ABC_TM1F"/>
    <property type="match status" value="1"/>
</dbReference>
<dbReference type="SUPFAM" id="SSF52540">
    <property type="entry name" value="P-loop containing nucleoside triphosphate hydrolases"/>
    <property type="match status" value="1"/>
</dbReference>
<dbReference type="PANTHER" id="PTHR24221:SF654">
    <property type="entry name" value="ATP-BINDING CASSETTE SUB-FAMILY B MEMBER 6"/>
    <property type="match status" value="1"/>
</dbReference>
<dbReference type="RefSeq" id="WP_006364016.1">
    <property type="nucleotide sequence ID" value="NZ_CP046313.1"/>
</dbReference>
<gene>
    <name evidence="10" type="ORF">FOC50_03240</name>
</gene>
<dbReference type="Gene3D" id="3.40.50.300">
    <property type="entry name" value="P-loop containing nucleotide triphosphate hydrolases"/>
    <property type="match status" value="1"/>
</dbReference>
<evidence type="ECO:0000256" key="7">
    <source>
        <dbReference type="SAM" id="Phobius"/>
    </source>
</evidence>
<dbReference type="InterPro" id="IPR027417">
    <property type="entry name" value="P-loop_NTPase"/>
</dbReference>
<comment type="subcellular location">
    <subcellularLocation>
        <location evidence="1">Cell membrane</location>
        <topology evidence="1">Multi-pass membrane protein</topology>
    </subcellularLocation>
</comment>
<feature type="transmembrane region" description="Helical" evidence="7">
    <location>
        <begin position="15"/>
        <end position="33"/>
    </location>
</feature>
<name>A0ABX6FFV0_9BACL</name>
<dbReference type="Proteomes" id="UP000427636">
    <property type="component" value="Chromosome"/>
</dbReference>
<keyword evidence="2 7" id="KW-0812">Transmembrane</keyword>
<feature type="transmembrane region" description="Helical" evidence="7">
    <location>
        <begin position="53"/>
        <end position="73"/>
    </location>
</feature>
<evidence type="ECO:0000256" key="3">
    <source>
        <dbReference type="ARBA" id="ARBA00022741"/>
    </source>
</evidence>
<dbReference type="Pfam" id="PF00005">
    <property type="entry name" value="ABC_tran"/>
    <property type="match status" value="1"/>
</dbReference>
<evidence type="ECO:0000313" key="11">
    <source>
        <dbReference type="Proteomes" id="UP000427636"/>
    </source>
</evidence>
<keyword evidence="6 7" id="KW-0472">Membrane</keyword>
<dbReference type="InterPro" id="IPR003593">
    <property type="entry name" value="AAA+_ATPase"/>
</dbReference>
<feature type="domain" description="ABC transmembrane type-1" evidence="9">
    <location>
        <begin position="17"/>
        <end position="296"/>
    </location>
</feature>
<dbReference type="InterPro" id="IPR003439">
    <property type="entry name" value="ABC_transporter-like_ATP-bd"/>
</dbReference>
<dbReference type="InterPro" id="IPR011527">
    <property type="entry name" value="ABC1_TM_dom"/>
</dbReference>
<dbReference type="GO" id="GO:0005524">
    <property type="term" value="F:ATP binding"/>
    <property type="evidence" value="ECO:0007669"/>
    <property type="project" value="UniProtKB-KW"/>
</dbReference>
<protein>
    <submittedName>
        <fullName evidence="10">ATP-binding cassette domain-containing protein</fullName>
    </submittedName>
</protein>
<feature type="transmembrane region" description="Helical" evidence="7">
    <location>
        <begin position="235"/>
        <end position="262"/>
    </location>
</feature>
<evidence type="ECO:0000256" key="4">
    <source>
        <dbReference type="ARBA" id="ARBA00022840"/>
    </source>
</evidence>
<dbReference type="Gene3D" id="1.20.1560.10">
    <property type="entry name" value="ABC transporter type 1, transmembrane domain"/>
    <property type="match status" value="1"/>
</dbReference>
<evidence type="ECO:0000313" key="10">
    <source>
        <dbReference type="EMBL" id="QGS07367.1"/>
    </source>
</evidence>
<dbReference type="SMART" id="SM00382">
    <property type="entry name" value="AAA"/>
    <property type="match status" value="1"/>
</dbReference>
<evidence type="ECO:0000259" key="9">
    <source>
        <dbReference type="PROSITE" id="PS50929"/>
    </source>
</evidence>
<dbReference type="CDD" id="cd07346">
    <property type="entry name" value="ABC_6TM_exporters"/>
    <property type="match status" value="1"/>
</dbReference>
<reference evidence="10 11" key="1">
    <citation type="submission" date="2019-11" db="EMBL/GenBank/DDBJ databases">
        <title>FDA dAtabase for Regulatory Grade micrObial Sequences (FDA-ARGOS): Supporting development and validation of Infectious Disease Dx tests.</title>
        <authorList>
            <person name="Turner S."/>
            <person name="Byrd R."/>
            <person name="Tallon L."/>
            <person name="Sadzewicz L."/>
            <person name="Vavikolanu K."/>
            <person name="Mehta A."/>
            <person name="Aluvathingal J."/>
            <person name="Nadendla S."/>
            <person name="Myers T."/>
            <person name="Yan Y."/>
            <person name="Sichtig H."/>
        </authorList>
    </citation>
    <scope>NUCLEOTIDE SEQUENCE [LARGE SCALE GENOMIC DNA]</scope>
    <source>
        <strain evidence="10 11">FDAARGOS_742</strain>
    </source>
</reference>
<dbReference type="PANTHER" id="PTHR24221">
    <property type="entry name" value="ATP-BINDING CASSETTE SUB-FAMILY B"/>
    <property type="match status" value="1"/>
</dbReference>
<organism evidence="10 11">
    <name type="scientific">Gemella sanguinis</name>
    <dbReference type="NCBI Taxonomy" id="84135"/>
    <lineage>
        <taxon>Bacteria</taxon>
        <taxon>Bacillati</taxon>
        <taxon>Bacillota</taxon>
        <taxon>Bacilli</taxon>
        <taxon>Bacillales</taxon>
        <taxon>Gemellaceae</taxon>
        <taxon>Gemella</taxon>
    </lineage>
</organism>
<keyword evidence="3" id="KW-0547">Nucleotide-binding</keyword>
<dbReference type="Pfam" id="PF00664">
    <property type="entry name" value="ABC_membrane"/>
    <property type="match status" value="1"/>
</dbReference>
<evidence type="ECO:0000259" key="8">
    <source>
        <dbReference type="PROSITE" id="PS50893"/>
    </source>
</evidence>
<feature type="transmembrane region" description="Helical" evidence="7">
    <location>
        <begin position="155"/>
        <end position="171"/>
    </location>
</feature>
<dbReference type="SUPFAM" id="SSF90123">
    <property type="entry name" value="ABC transporter transmembrane region"/>
    <property type="match status" value="1"/>
</dbReference>
<proteinExistence type="predicted"/>
<accession>A0ABX6FFV0</accession>
<dbReference type="EMBL" id="CP046313">
    <property type="protein sequence ID" value="QGS07367.1"/>
    <property type="molecule type" value="Genomic_DNA"/>
</dbReference>
<keyword evidence="5 7" id="KW-1133">Transmembrane helix</keyword>
<sequence length="530" mass="60848">MREFIIGFSKKNNKILFLIGVFFTLNILSSIPLPYLSKVILDDIIIPKKYELIYKILTIFLVIVFLQLVGNYISNYLSIKFIQDYIYSLKKVLYNKIFGSKCKFNNIDIGNAQIILTNDTTIVASYSYGIFWSVALNSVLIIAYTVIMFAINTKLFFINIIMLPFIVYIYIKIGKKIEMKTTELQVNKDVTSTVIYENLFNSREIKVNDILDYRKQKITNVFKENKQLSIRQNKLVLYLNILLSFIISISPIIIFAVGVSFIKEGLMSIGELITFVSYQGLMFSPLQSVLESFSNYKILKASYNRLRSFIEEIDCVGINNEVVIGNDEISVNNLIARFSWGDSLNVEKFNCKAGEIVCIKGDNGVGKSLFSNVLSGLTEDCMELNGELRLPKNISLLTGESIIYTDSLINNILLGSEYEENRLENIISLLELKSFINNWEETITPMSFSSGEKERILFARELYKKPSFLIIDEAFSSIDKKTRDKILDYCYEKKIGLIIISHYNEISANVREVKNYNINKDEKNIVVREV</sequence>
<keyword evidence="4 10" id="KW-0067">ATP-binding</keyword>
<evidence type="ECO:0000256" key="5">
    <source>
        <dbReference type="ARBA" id="ARBA00022989"/>
    </source>
</evidence>
<evidence type="ECO:0000256" key="1">
    <source>
        <dbReference type="ARBA" id="ARBA00004651"/>
    </source>
</evidence>
<feature type="domain" description="ABC transporter" evidence="8">
    <location>
        <begin position="329"/>
        <end position="530"/>
    </location>
</feature>
<evidence type="ECO:0000256" key="6">
    <source>
        <dbReference type="ARBA" id="ARBA00023136"/>
    </source>
</evidence>
<keyword evidence="11" id="KW-1185">Reference proteome</keyword>
<evidence type="ECO:0000256" key="2">
    <source>
        <dbReference type="ARBA" id="ARBA00022692"/>
    </source>
</evidence>